<evidence type="ECO:0000313" key="1">
    <source>
        <dbReference type="EMBL" id="ATG54260.1"/>
    </source>
</evidence>
<proteinExistence type="predicted"/>
<dbReference type="OrthoDB" id="4794060at2"/>
<accession>A0A291GVM3</accession>
<reference evidence="1 2" key="1">
    <citation type="journal article" date="2014" name="Int. J. Syst. Evol. Microbiol.">
        <title>Brachybacterium ginsengisoli sp. nov., isolated from soil of a ginseng field.</title>
        <authorList>
            <person name="Hoang V.A."/>
            <person name="Kim Y.J."/>
            <person name="Nguyen N.L."/>
            <person name="Yang D.C."/>
        </authorList>
    </citation>
    <scope>NUCLEOTIDE SEQUENCE [LARGE SCALE GENOMIC DNA]</scope>
    <source>
        <strain evidence="1 2">DCY80</strain>
    </source>
</reference>
<dbReference type="Proteomes" id="UP000217889">
    <property type="component" value="Chromosome"/>
</dbReference>
<sequence>MLFTPIMAAAFGDWLEREQIRAALFSARPQLDATLLLDPDRPLLRIPLPGGPTIIVAKLEDGPTSHWIVGIPHPQFPTLQETRTLDELVEQVLAHLDSCAPASGRP</sequence>
<protein>
    <submittedName>
        <fullName evidence="1">Uncharacterized protein</fullName>
    </submittedName>
</protein>
<dbReference type="EMBL" id="CP023564">
    <property type="protein sequence ID" value="ATG54260.1"/>
    <property type="molecule type" value="Genomic_DNA"/>
</dbReference>
<dbReference type="KEGG" id="bgg:CFK41_05335"/>
<gene>
    <name evidence="1" type="ORF">CFK41_05335</name>
</gene>
<organism evidence="1 2">
    <name type="scientific">Brachybacterium ginsengisoli</name>
    <dbReference type="NCBI Taxonomy" id="1331682"/>
    <lineage>
        <taxon>Bacteria</taxon>
        <taxon>Bacillati</taxon>
        <taxon>Actinomycetota</taxon>
        <taxon>Actinomycetes</taxon>
        <taxon>Micrococcales</taxon>
        <taxon>Dermabacteraceae</taxon>
        <taxon>Brachybacterium</taxon>
    </lineage>
</organism>
<evidence type="ECO:0000313" key="2">
    <source>
        <dbReference type="Proteomes" id="UP000217889"/>
    </source>
</evidence>
<keyword evidence="2" id="KW-1185">Reference proteome</keyword>
<dbReference type="RefSeq" id="WP_096798729.1">
    <property type="nucleotide sequence ID" value="NZ_CP023564.1"/>
</dbReference>
<name>A0A291GVM3_9MICO</name>
<dbReference type="AlphaFoldDB" id="A0A291GVM3"/>